<accession>A0A392T942</accession>
<organism evidence="1 2">
    <name type="scientific">Trifolium medium</name>
    <dbReference type="NCBI Taxonomy" id="97028"/>
    <lineage>
        <taxon>Eukaryota</taxon>
        <taxon>Viridiplantae</taxon>
        <taxon>Streptophyta</taxon>
        <taxon>Embryophyta</taxon>
        <taxon>Tracheophyta</taxon>
        <taxon>Spermatophyta</taxon>
        <taxon>Magnoliopsida</taxon>
        <taxon>eudicotyledons</taxon>
        <taxon>Gunneridae</taxon>
        <taxon>Pentapetalae</taxon>
        <taxon>rosids</taxon>
        <taxon>fabids</taxon>
        <taxon>Fabales</taxon>
        <taxon>Fabaceae</taxon>
        <taxon>Papilionoideae</taxon>
        <taxon>50 kb inversion clade</taxon>
        <taxon>NPAAA clade</taxon>
        <taxon>Hologalegina</taxon>
        <taxon>IRL clade</taxon>
        <taxon>Trifolieae</taxon>
        <taxon>Trifolium</taxon>
    </lineage>
</organism>
<keyword evidence="2" id="KW-1185">Reference proteome</keyword>
<evidence type="ECO:0000313" key="1">
    <source>
        <dbReference type="EMBL" id="MCI57559.1"/>
    </source>
</evidence>
<dbReference type="AlphaFoldDB" id="A0A392T942"/>
<name>A0A392T942_9FABA</name>
<comment type="caution">
    <text evidence="1">The sequence shown here is derived from an EMBL/GenBank/DDBJ whole genome shotgun (WGS) entry which is preliminary data.</text>
</comment>
<dbReference type="EMBL" id="LXQA010531125">
    <property type="protein sequence ID" value="MCI57559.1"/>
    <property type="molecule type" value="Genomic_DNA"/>
</dbReference>
<feature type="non-terminal residue" evidence="1">
    <location>
        <position position="84"/>
    </location>
</feature>
<sequence length="84" mass="9487">MTTSTMIVWSWSRYWRDRAVIALFSFVVSSVHSTHGSPLSPARSFVLLQDQLTDLFHSCFNVPQSLIHCVNSVFHDVSGGSYHT</sequence>
<dbReference type="Proteomes" id="UP000265520">
    <property type="component" value="Unassembled WGS sequence"/>
</dbReference>
<protein>
    <submittedName>
        <fullName evidence="1">Uncharacterized protein</fullName>
    </submittedName>
</protein>
<evidence type="ECO:0000313" key="2">
    <source>
        <dbReference type="Proteomes" id="UP000265520"/>
    </source>
</evidence>
<proteinExistence type="predicted"/>
<reference evidence="1 2" key="1">
    <citation type="journal article" date="2018" name="Front. Plant Sci.">
        <title>Red Clover (Trifolium pratense) and Zigzag Clover (T. medium) - A Picture of Genomic Similarities and Differences.</title>
        <authorList>
            <person name="Dluhosova J."/>
            <person name="Istvanek J."/>
            <person name="Nedelnik J."/>
            <person name="Repkova J."/>
        </authorList>
    </citation>
    <scope>NUCLEOTIDE SEQUENCE [LARGE SCALE GENOMIC DNA]</scope>
    <source>
        <strain evidence="2">cv. 10/8</strain>
        <tissue evidence="1">Leaf</tissue>
    </source>
</reference>